<comment type="caution">
    <text evidence="2">The sequence shown here is derived from an EMBL/GenBank/DDBJ whole genome shotgun (WGS) entry which is preliminary data.</text>
</comment>
<dbReference type="InterPro" id="IPR042217">
    <property type="entry name" value="T4SS_VirB10/TrbI"/>
</dbReference>
<protein>
    <submittedName>
        <fullName evidence="2">TrbI/VirB10 family protein</fullName>
    </submittedName>
</protein>
<dbReference type="EMBL" id="JBHTCC010000004">
    <property type="protein sequence ID" value="MFC7299869.1"/>
    <property type="molecule type" value="Genomic_DNA"/>
</dbReference>
<gene>
    <name evidence="2" type="ORF">ACFQO0_15625</name>
</gene>
<dbReference type="RefSeq" id="WP_012078884.1">
    <property type="nucleotide sequence ID" value="NZ_JBHTCC010000004.1"/>
</dbReference>
<keyword evidence="3" id="KW-1185">Reference proteome</keyword>
<dbReference type="CDD" id="cd16426">
    <property type="entry name" value="VirB10_like"/>
    <property type="match status" value="1"/>
</dbReference>
<proteinExistence type="predicted"/>
<evidence type="ECO:0000313" key="3">
    <source>
        <dbReference type="Proteomes" id="UP001596379"/>
    </source>
</evidence>
<organism evidence="2 3">
    <name type="scientific">Herminiimonas aquatilis</name>
    <dbReference type="NCBI Taxonomy" id="345342"/>
    <lineage>
        <taxon>Bacteria</taxon>
        <taxon>Pseudomonadati</taxon>
        <taxon>Pseudomonadota</taxon>
        <taxon>Betaproteobacteria</taxon>
        <taxon>Burkholderiales</taxon>
        <taxon>Oxalobacteraceae</taxon>
        <taxon>Herminiimonas</taxon>
    </lineage>
</organism>
<feature type="signal peptide" evidence="1">
    <location>
        <begin position="1"/>
        <end position="20"/>
    </location>
</feature>
<accession>A0ABW2J8N0</accession>
<reference evidence="3" key="1">
    <citation type="journal article" date="2019" name="Int. J. Syst. Evol. Microbiol.">
        <title>The Global Catalogue of Microorganisms (GCM) 10K type strain sequencing project: providing services to taxonomists for standard genome sequencing and annotation.</title>
        <authorList>
            <consortium name="The Broad Institute Genomics Platform"/>
            <consortium name="The Broad Institute Genome Sequencing Center for Infectious Disease"/>
            <person name="Wu L."/>
            <person name="Ma J."/>
        </authorList>
    </citation>
    <scope>NUCLEOTIDE SEQUENCE [LARGE SCALE GENOMIC DNA]</scope>
    <source>
        <strain evidence="3">CCUG 36956</strain>
    </source>
</reference>
<keyword evidence="1" id="KW-0732">Signal</keyword>
<feature type="chain" id="PRO_5046086300" evidence="1">
    <location>
        <begin position="21"/>
        <end position="149"/>
    </location>
</feature>
<evidence type="ECO:0000256" key="1">
    <source>
        <dbReference type="SAM" id="SignalP"/>
    </source>
</evidence>
<name>A0ABW2J8N0_9BURK</name>
<evidence type="ECO:0000313" key="2">
    <source>
        <dbReference type="EMBL" id="MFC7299869.1"/>
    </source>
</evidence>
<dbReference type="Gene3D" id="2.40.128.260">
    <property type="entry name" value="Type IV secretion system, VirB10/TraB/TrbI"/>
    <property type="match status" value="1"/>
</dbReference>
<dbReference type="Proteomes" id="UP001596379">
    <property type="component" value="Unassembled WGS sequence"/>
</dbReference>
<sequence length="149" mass="16273">MKLATSIITTLIVLSSSVFAEPKVLEFEKPILLQARKVLPFEVRPGTFFDLVLMNTNEMFVSAQLSSNIYDFYGNVAIPKGSQLFGSVTEKRGERIAIKWNSLQIPSLGTLKLDPPIFATMRDGSAGVTELKPGGMIGAINGESFIIPH</sequence>